<dbReference type="PANTHER" id="PTHR34700">
    <property type="entry name" value="POTASSIUM BINDING PROTEIN KBP"/>
    <property type="match status" value="1"/>
</dbReference>
<dbReference type="InterPro" id="IPR052196">
    <property type="entry name" value="Bact_Kbp"/>
</dbReference>
<dbReference type="InterPro" id="IPR018392">
    <property type="entry name" value="LysM"/>
</dbReference>
<feature type="compositionally biased region" description="Low complexity" evidence="1">
    <location>
        <begin position="113"/>
        <end position="129"/>
    </location>
</feature>
<dbReference type="Pfam" id="PF01476">
    <property type="entry name" value="LysM"/>
    <property type="match status" value="1"/>
</dbReference>
<dbReference type="PANTHER" id="PTHR34700:SF4">
    <property type="entry name" value="PHAGE-LIKE ELEMENT PBSX PROTEIN XKDP"/>
    <property type="match status" value="1"/>
</dbReference>
<organism evidence="3 4">
    <name type="scientific">Citreimonas salinaria</name>
    <dbReference type="NCBI Taxonomy" id="321339"/>
    <lineage>
        <taxon>Bacteria</taxon>
        <taxon>Pseudomonadati</taxon>
        <taxon>Pseudomonadota</taxon>
        <taxon>Alphaproteobacteria</taxon>
        <taxon>Rhodobacterales</taxon>
        <taxon>Roseobacteraceae</taxon>
        <taxon>Citreimonas</taxon>
    </lineage>
</organism>
<evidence type="ECO:0000259" key="2">
    <source>
        <dbReference type="PROSITE" id="PS51782"/>
    </source>
</evidence>
<protein>
    <submittedName>
        <fullName evidence="3">Nucleoid-associated protein YgaU, contains BON and LysM domains</fullName>
    </submittedName>
</protein>
<keyword evidence="4" id="KW-1185">Reference proteome</keyword>
<feature type="region of interest" description="Disordered" evidence="1">
    <location>
        <begin position="257"/>
        <end position="295"/>
    </location>
</feature>
<dbReference type="Gene3D" id="3.10.350.10">
    <property type="entry name" value="LysM domain"/>
    <property type="match status" value="1"/>
</dbReference>
<feature type="region of interest" description="Disordered" evidence="1">
    <location>
        <begin position="363"/>
        <end position="480"/>
    </location>
</feature>
<evidence type="ECO:0000313" key="3">
    <source>
        <dbReference type="EMBL" id="SDY09538.1"/>
    </source>
</evidence>
<reference evidence="3 4" key="1">
    <citation type="submission" date="2016-10" db="EMBL/GenBank/DDBJ databases">
        <authorList>
            <person name="de Groot N.N."/>
        </authorList>
    </citation>
    <scope>NUCLEOTIDE SEQUENCE [LARGE SCALE GENOMIC DNA]</scope>
    <source>
        <strain evidence="3 4">DSM 26880</strain>
    </source>
</reference>
<dbReference type="EMBL" id="FNPF01000003">
    <property type="protein sequence ID" value="SDY09538.1"/>
    <property type="molecule type" value="Genomic_DNA"/>
</dbReference>
<dbReference type="RefSeq" id="WP_245710777.1">
    <property type="nucleotide sequence ID" value="NZ_FNPF01000003.1"/>
</dbReference>
<feature type="region of interest" description="Disordered" evidence="1">
    <location>
        <begin position="497"/>
        <end position="519"/>
    </location>
</feature>
<dbReference type="CDD" id="cd00118">
    <property type="entry name" value="LysM"/>
    <property type="match status" value="1"/>
</dbReference>
<gene>
    <name evidence="3" type="ORF">SAMN05444340_103182</name>
</gene>
<dbReference type="SMART" id="SM00257">
    <property type="entry name" value="LysM"/>
    <property type="match status" value="1"/>
</dbReference>
<evidence type="ECO:0000313" key="4">
    <source>
        <dbReference type="Proteomes" id="UP000199286"/>
    </source>
</evidence>
<dbReference type="Proteomes" id="UP000199286">
    <property type="component" value="Unassembled WGS sequence"/>
</dbReference>
<evidence type="ECO:0000256" key="1">
    <source>
        <dbReference type="SAM" id="MobiDB-lite"/>
    </source>
</evidence>
<dbReference type="PROSITE" id="PS51782">
    <property type="entry name" value="LYSM"/>
    <property type="match status" value="1"/>
</dbReference>
<feature type="domain" description="LysM" evidence="2">
    <location>
        <begin position="673"/>
        <end position="722"/>
    </location>
</feature>
<dbReference type="AlphaFoldDB" id="A0A1H3H3Q2"/>
<dbReference type="Gene3D" id="2.60.40.10">
    <property type="entry name" value="Immunoglobulins"/>
    <property type="match status" value="1"/>
</dbReference>
<name>A0A1H3H3Q2_9RHOB</name>
<feature type="compositionally biased region" description="Low complexity" evidence="1">
    <location>
        <begin position="47"/>
        <end position="73"/>
    </location>
</feature>
<proteinExistence type="predicted"/>
<dbReference type="InterPro" id="IPR013783">
    <property type="entry name" value="Ig-like_fold"/>
</dbReference>
<feature type="region of interest" description="Disordered" evidence="1">
    <location>
        <begin position="33"/>
        <end position="163"/>
    </location>
</feature>
<feature type="compositionally biased region" description="Pro residues" evidence="1">
    <location>
        <begin position="74"/>
        <end position="86"/>
    </location>
</feature>
<feature type="compositionally biased region" description="Low complexity" evidence="1">
    <location>
        <begin position="147"/>
        <end position="163"/>
    </location>
</feature>
<dbReference type="InterPro" id="IPR036779">
    <property type="entry name" value="LysM_dom_sf"/>
</dbReference>
<sequence>MSRAALFGGLAAGAAAVVVAVAVGDGWLRPDVAPLQEDGAGPMPPTDVDASPAPAKPAAGGPKTTTPVTATPDETPPAPDPTPVPDPLEAAGGSPTDDGAATGSPAPVPPASEAPAVADADPIVPMPDATTPDAPGVALREGGDISAPAAAPEAPGGVTAEPAMPATGVAMPAFDLVRAESDGSALVAGSAEPGAAVELLLDGEVAARTDVAGDGRFVLFLDMPDDGRAHVLALRQSAGDSVIVSLDEVIVAPPTALAAAAPHPEERDRQAGAPRGVEPQGQPAADDPDGRTEHSALATAVPPAADAPAMPGAMPSAAALRSLGERVGAGPAVSEADGGRDVAWPDAPEAADAATAMLRSGLSSAGVATPPDAPGPQARSITEAGKEAAPAADLDTAEPASDTRDRAATGAEPPARGAPSRFVADAGATASGTVGAAGDGADTVATDGEGRAAPDSTGADLGDVVAGSDAMAPSGAGGDAPTLSTLAKVADLAAEDDTGGAVTTTGEDAPAAESAAPRTLSAPAEITLPQTPSAGAPVDIAAAPAPEPAGPARPMVLRSTPQGVEVMPDAPLAPGQVALDQVTYDDAGAVQFAGRGDGGGFVRLYLDNAPVGTARIAADGRWRTTLPQVDTGTYTLRVDRIDESGAVTARAESPFRRVDPAVLASARADGAAVSVTVQPGNTLWGISRVRYGEGIDYVRIFDANRDQIRDPDLIYPGQIFDLPE</sequence>
<accession>A0A1H3H3Q2</accession>
<feature type="compositionally biased region" description="Low complexity" evidence="1">
    <location>
        <begin position="423"/>
        <end position="447"/>
    </location>
</feature>
<dbReference type="STRING" id="321339.SAMN05444340_103182"/>